<organism evidence="1">
    <name type="scientific">marine sediment metagenome</name>
    <dbReference type="NCBI Taxonomy" id="412755"/>
    <lineage>
        <taxon>unclassified sequences</taxon>
        <taxon>metagenomes</taxon>
        <taxon>ecological metagenomes</taxon>
    </lineage>
</organism>
<dbReference type="AlphaFoldDB" id="A0A0F9A291"/>
<protein>
    <submittedName>
        <fullName evidence="1">Uncharacterized protein</fullName>
    </submittedName>
</protein>
<dbReference type="EMBL" id="LAZR01057117">
    <property type="protein sequence ID" value="KKK72719.1"/>
    <property type="molecule type" value="Genomic_DNA"/>
</dbReference>
<reference evidence="1" key="1">
    <citation type="journal article" date="2015" name="Nature">
        <title>Complex archaea that bridge the gap between prokaryotes and eukaryotes.</title>
        <authorList>
            <person name="Spang A."/>
            <person name="Saw J.H."/>
            <person name="Jorgensen S.L."/>
            <person name="Zaremba-Niedzwiedzka K."/>
            <person name="Martijn J."/>
            <person name="Lind A.E."/>
            <person name="van Eijk R."/>
            <person name="Schleper C."/>
            <person name="Guy L."/>
            <person name="Ettema T.J."/>
        </authorList>
    </citation>
    <scope>NUCLEOTIDE SEQUENCE</scope>
</reference>
<gene>
    <name evidence="1" type="ORF">LCGC14_2901070</name>
</gene>
<proteinExistence type="predicted"/>
<comment type="caution">
    <text evidence="1">The sequence shown here is derived from an EMBL/GenBank/DDBJ whole genome shotgun (WGS) entry which is preliminary data.</text>
</comment>
<evidence type="ECO:0000313" key="1">
    <source>
        <dbReference type="EMBL" id="KKK72719.1"/>
    </source>
</evidence>
<dbReference type="Pfam" id="PF24175">
    <property type="entry name" value="SU10_adaptor"/>
    <property type="match status" value="1"/>
</dbReference>
<accession>A0A0F9A291</accession>
<name>A0A0F9A291_9ZZZZ</name>
<dbReference type="InterPro" id="IPR056209">
    <property type="entry name" value="SU10_adaptor"/>
</dbReference>
<sequence length="153" mass="16695">MATTFANIKTAVELKGDGGSFTPAQHALWANTLRRDIVMDFDIAGLNGLYFLYKEAIVTGGSVVSQAKYAIPDDLIDHLQVFYANALLTDTPKKLLGITQPNPNDSTPQWVNLLGLEFELVPAPDTAEDEIKLLYNGLPSDIPSSSNDSFTDY</sequence>
<feature type="non-terminal residue" evidence="1">
    <location>
        <position position="153"/>
    </location>
</feature>